<sequence>MKKLLFVSALALAVTSYSAVAANGEVQFLGVVTDTTCDILPIVGGGTVNNLVQLGTVGTNATGIAVPFALKADMTQTGCQNLTAASTATIGWNGSFDINGLKAQSGVAADAWAAIDTVNASVTPDQGINSTNLSADFTGDVLTTTGAMFKATLHGGAIAGDYRSVAAFVVAYN</sequence>
<accession>A0A1S8CNC9</accession>
<dbReference type="Gene3D" id="2.60.40.1090">
    <property type="entry name" value="Fimbrial-type adhesion domain"/>
    <property type="match status" value="1"/>
</dbReference>
<feature type="signal peptide" evidence="1">
    <location>
        <begin position="1"/>
        <end position="21"/>
    </location>
</feature>
<evidence type="ECO:0000313" key="3">
    <source>
        <dbReference type="Proteomes" id="UP000216021"/>
    </source>
</evidence>
<reference evidence="2 3" key="1">
    <citation type="submission" date="2016-11" db="EMBL/GenBank/DDBJ databases">
        <title>Rahnella oryzae sp. nov., isolated from rice root.</title>
        <authorList>
            <person name="Zhang X.-X."/>
            <person name="Zhang J."/>
        </authorList>
    </citation>
    <scope>NUCLEOTIDE SEQUENCE [LARGE SCALE GENOMIC DNA]</scope>
    <source>
        <strain evidence="2 3">J11-6</strain>
    </source>
</reference>
<dbReference type="SUPFAM" id="SSF49401">
    <property type="entry name" value="Bacterial adhesins"/>
    <property type="match status" value="1"/>
</dbReference>
<gene>
    <name evidence="2" type="ORF">BMI79_04045</name>
</gene>
<proteinExistence type="predicted"/>
<dbReference type="GO" id="GO:0009289">
    <property type="term" value="C:pilus"/>
    <property type="evidence" value="ECO:0007669"/>
    <property type="project" value="InterPro"/>
</dbReference>
<dbReference type="AlphaFoldDB" id="A0A1S8CNC9"/>
<dbReference type="InterPro" id="IPR036937">
    <property type="entry name" value="Adhesion_dom_fimbrial_sf"/>
</dbReference>
<evidence type="ECO:0008006" key="4">
    <source>
        <dbReference type="Google" id="ProtNLM"/>
    </source>
</evidence>
<dbReference type="STRING" id="2034155.BMI79_04045"/>
<name>A0A1S8CNC9_9GAMM</name>
<feature type="chain" id="PRO_5013046071" description="Fimbrial protein" evidence="1">
    <location>
        <begin position="22"/>
        <end position="173"/>
    </location>
</feature>
<dbReference type="GO" id="GO:0007155">
    <property type="term" value="P:cell adhesion"/>
    <property type="evidence" value="ECO:0007669"/>
    <property type="project" value="InterPro"/>
</dbReference>
<organism evidence="2 3">
    <name type="scientific">Serratia oryzae</name>
    <dbReference type="NCBI Taxonomy" id="2034155"/>
    <lineage>
        <taxon>Bacteria</taxon>
        <taxon>Pseudomonadati</taxon>
        <taxon>Pseudomonadota</taxon>
        <taxon>Gammaproteobacteria</taxon>
        <taxon>Enterobacterales</taxon>
        <taxon>Yersiniaceae</taxon>
        <taxon>Serratia</taxon>
    </lineage>
</organism>
<dbReference type="InterPro" id="IPR008966">
    <property type="entry name" value="Adhesion_dom_sf"/>
</dbReference>
<keyword evidence="3" id="KW-1185">Reference proteome</keyword>
<dbReference type="EMBL" id="MOXD01000002">
    <property type="protein sequence ID" value="OMQ25496.1"/>
    <property type="molecule type" value="Genomic_DNA"/>
</dbReference>
<dbReference type="OrthoDB" id="6555787at2"/>
<evidence type="ECO:0000256" key="1">
    <source>
        <dbReference type="SAM" id="SignalP"/>
    </source>
</evidence>
<dbReference type="Proteomes" id="UP000216021">
    <property type="component" value="Unassembled WGS sequence"/>
</dbReference>
<dbReference type="RefSeq" id="WP_076940696.1">
    <property type="nucleotide sequence ID" value="NZ_MOXD01000002.1"/>
</dbReference>
<keyword evidence="1" id="KW-0732">Signal</keyword>
<evidence type="ECO:0000313" key="2">
    <source>
        <dbReference type="EMBL" id="OMQ25496.1"/>
    </source>
</evidence>
<protein>
    <recommendedName>
        <fullName evidence="4">Fimbrial protein</fullName>
    </recommendedName>
</protein>
<comment type="caution">
    <text evidence="2">The sequence shown here is derived from an EMBL/GenBank/DDBJ whole genome shotgun (WGS) entry which is preliminary data.</text>
</comment>